<accession>A0AAD5WNX6</accession>
<dbReference type="InterPro" id="IPR003953">
    <property type="entry name" value="FAD-dep_OxRdtase_2_FAD-bd"/>
</dbReference>
<evidence type="ECO:0000256" key="3">
    <source>
        <dbReference type="ARBA" id="ARBA00022827"/>
    </source>
</evidence>
<dbReference type="PRINTS" id="PR00420">
    <property type="entry name" value="RNGMNOXGNASE"/>
</dbReference>
<protein>
    <submittedName>
        <fullName evidence="9">Salicylate hydroxylase protein</fullName>
    </submittedName>
</protein>
<dbReference type="Gene3D" id="3.50.50.60">
    <property type="entry name" value="FAD/NAD(P)-binding domain"/>
    <property type="match status" value="1"/>
</dbReference>
<evidence type="ECO:0000256" key="2">
    <source>
        <dbReference type="ARBA" id="ARBA00022630"/>
    </source>
</evidence>
<keyword evidence="10" id="KW-1185">Reference proteome</keyword>
<comment type="similarity">
    <text evidence="1">Belongs to the paxM FAD-dependent monooxygenase family.</text>
</comment>
<sequence length="690" mass="75816">MISTGKYASKAAEASSHAGHGTKSQLGHRQDDKDRKPKKQRRNNQTSLRSDSARSPAHIRETSRRSQRNSAADKRLSKRVRKGSRDSNSQHQVSGSTNAILKDHKATSIVTSVVEEAQDTRQKAKTLSAGALDPSTQSKPEPDVGGGRAQHAPLPPRLKLTALHSGYICISSTGIISADPTIAAIFRELSFPPYVEGFAVSRISATLRHGRPVGMVLLDQPAKSAGRCKPPDPVPSPPRPGSRIRYQIMSREGTSSTTPVAKHKTTTTFGMNARRRERFSPGMRKTNTLPTAGSGVRALVIGAGFAGLAAAIECVRHGHSVLVLESFQGLKALGDIISFGHNAGRIVRKWSDGAVERRLDEICMGDRVPMVMKRYHDGAHLYTQTWEEDLVLYPQGGKKFNGHRAEIHKVVWDYAKSIGIEIRTGCRVREYFEDDDGAGVVVSETGERIKGDVVIAADGVRSTARTIVLGYEDKPKSSGLGPDIHFIAASIKNGKEFNWVCTHRDEHDIKESWSFPGKLSDAQECLKGWDPTLHEIIRATPHDVLVDWKLVYRDPLPNWVSPQKRIVLIGDAAHPFLPTSIQGASQAMEDGVTIAVCLELAGKGKVQEALPVFERMRYERVKAAQKTGETTRDKWHQANFDDPRTDGPSGDESFKLDREMWLLGHDAEAHAYENYGAARDELRNEGGSTL</sequence>
<feature type="region of interest" description="Disordered" evidence="6">
    <location>
        <begin position="1"/>
        <end position="101"/>
    </location>
</feature>
<dbReference type="SUPFAM" id="SSF51905">
    <property type="entry name" value="FAD/NAD(P)-binding domain"/>
    <property type="match status" value="1"/>
</dbReference>
<gene>
    <name evidence="9" type="ORF">MKZ38_008860</name>
</gene>
<evidence type="ECO:0000259" key="7">
    <source>
        <dbReference type="Pfam" id="PF00890"/>
    </source>
</evidence>
<feature type="domain" description="FAD-binding" evidence="8">
    <location>
        <begin position="405"/>
        <end position="610"/>
    </location>
</feature>
<evidence type="ECO:0000256" key="5">
    <source>
        <dbReference type="ARBA" id="ARBA00023033"/>
    </source>
</evidence>
<reference evidence="9" key="1">
    <citation type="submission" date="2022-07" db="EMBL/GenBank/DDBJ databases">
        <title>Draft genome sequence of Zalerion maritima ATCC 34329, a (micro)plastics degrading marine fungus.</title>
        <authorList>
            <person name="Paco A."/>
            <person name="Goncalves M.F.M."/>
            <person name="Rocha-Santos T.A.P."/>
            <person name="Alves A."/>
        </authorList>
    </citation>
    <scope>NUCLEOTIDE SEQUENCE</scope>
    <source>
        <strain evidence="9">ATCC 34329</strain>
    </source>
</reference>
<dbReference type="InterPro" id="IPR050493">
    <property type="entry name" value="FAD-dep_Monooxygenase_BioMet"/>
</dbReference>
<organism evidence="9 10">
    <name type="scientific">Zalerion maritima</name>
    <dbReference type="NCBI Taxonomy" id="339359"/>
    <lineage>
        <taxon>Eukaryota</taxon>
        <taxon>Fungi</taxon>
        <taxon>Dikarya</taxon>
        <taxon>Ascomycota</taxon>
        <taxon>Pezizomycotina</taxon>
        <taxon>Sordariomycetes</taxon>
        <taxon>Lulworthiomycetidae</taxon>
        <taxon>Lulworthiales</taxon>
        <taxon>Lulworthiaceae</taxon>
        <taxon>Zalerion</taxon>
    </lineage>
</organism>
<evidence type="ECO:0000259" key="8">
    <source>
        <dbReference type="Pfam" id="PF01494"/>
    </source>
</evidence>
<dbReference type="Pfam" id="PF01494">
    <property type="entry name" value="FAD_binding_3"/>
    <property type="match status" value="1"/>
</dbReference>
<dbReference type="EMBL" id="JAKWBI020000635">
    <property type="protein sequence ID" value="KAJ2893265.1"/>
    <property type="molecule type" value="Genomic_DNA"/>
</dbReference>
<dbReference type="InterPro" id="IPR036188">
    <property type="entry name" value="FAD/NAD-bd_sf"/>
</dbReference>
<dbReference type="AlphaFoldDB" id="A0AAD5WNX6"/>
<evidence type="ECO:0000256" key="6">
    <source>
        <dbReference type="SAM" id="MobiDB-lite"/>
    </source>
</evidence>
<name>A0AAD5WNX6_9PEZI</name>
<dbReference type="PANTHER" id="PTHR13789:SF236">
    <property type="entry name" value="MONOOXYGENASE, PUTATIVE (AFU_ORTHOLOGUE AFUA_6G12060)-RELATED"/>
    <property type="match status" value="1"/>
</dbReference>
<feature type="compositionally biased region" description="Basic and acidic residues" evidence="6">
    <location>
        <begin position="629"/>
        <end position="645"/>
    </location>
</feature>
<comment type="caution">
    <text evidence="9">The sequence shown here is derived from an EMBL/GenBank/DDBJ whole genome shotgun (WGS) entry which is preliminary data.</text>
</comment>
<evidence type="ECO:0000313" key="9">
    <source>
        <dbReference type="EMBL" id="KAJ2893265.1"/>
    </source>
</evidence>
<dbReference type="Proteomes" id="UP001201980">
    <property type="component" value="Unassembled WGS sequence"/>
</dbReference>
<keyword evidence="3" id="KW-0274">FAD</keyword>
<dbReference type="Pfam" id="PF00890">
    <property type="entry name" value="FAD_binding_2"/>
    <property type="match status" value="1"/>
</dbReference>
<evidence type="ECO:0000313" key="10">
    <source>
        <dbReference type="Proteomes" id="UP001201980"/>
    </source>
</evidence>
<keyword evidence="5" id="KW-0503">Monooxygenase</keyword>
<dbReference type="GO" id="GO:0071949">
    <property type="term" value="F:FAD binding"/>
    <property type="evidence" value="ECO:0007669"/>
    <property type="project" value="InterPro"/>
</dbReference>
<proteinExistence type="inferred from homology"/>
<feature type="compositionally biased region" description="Pro residues" evidence="6">
    <location>
        <begin position="231"/>
        <end position="240"/>
    </location>
</feature>
<feature type="region of interest" description="Disordered" evidence="6">
    <location>
        <begin position="116"/>
        <end position="153"/>
    </location>
</feature>
<dbReference type="SUPFAM" id="SSF54373">
    <property type="entry name" value="FAD-linked reductases, C-terminal domain"/>
    <property type="match status" value="1"/>
</dbReference>
<keyword evidence="2" id="KW-0285">Flavoprotein</keyword>
<feature type="compositionally biased region" description="Polar residues" evidence="6">
    <location>
        <begin position="86"/>
        <end position="99"/>
    </location>
</feature>
<feature type="domain" description="FAD-dependent oxidoreductase 2 FAD-binding" evidence="7">
    <location>
        <begin position="298"/>
        <end position="328"/>
    </location>
</feature>
<dbReference type="GO" id="GO:0004497">
    <property type="term" value="F:monooxygenase activity"/>
    <property type="evidence" value="ECO:0007669"/>
    <property type="project" value="UniProtKB-KW"/>
</dbReference>
<dbReference type="PANTHER" id="PTHR13789">
    <property type="entry name" value="MONOOXYGENASE"/>
    <property type="match status" value="1"/>
</dbReference>
<keyword evidence="4" id="KW-0560">Oxidoreductase</keyword>
<evidence type="ECO:0000256" key="1">
    <source>
        <dbReference type="ARBA" id="ARBA00007992"/>
    </source>
</evidence>
<evidence type="ECO:0000256" key="4">
    <source>
        <dbReference type="ARBA" id="ARBA00023002"/>
    </source>
</evidence>
<feature type="region of interest" description="Disordered" evidence="6">
    <location>
        <begin position="624"/>
        <end position="652"/>
    </location>
</feature>
<dbReference type="InterPro" id="IPR002938">
    <property type="entry name" value="FAD-bd"/>
</dbReference>
<feature type="region of interest" description="Disordered" evidence="6">
    <location>
        <begin position="223"/>
        <end position="243"/>
    </location>
</feature>